<keyword evidence="6" id="KW-0239">DNA-directed DNA polymerase</keyword>
<comment type="caution">
    <text evidence="11">The sequence shown here is derived from an EMBL/GenBank/DDBJ whole genome shotgun (WGS) entry which is preliminary data.</text>
</comment>
<organism evidence="11 12">
    <name type="scientific">Candidatus Gallionella acididurans</name>
    <dbReference type="NCBI Taxonomy" id="1796491"/>
    <lineage>
        <taxon>Bacteria</taxon>
        <taxon>Pseudomonadati</taxon>
        <taxon>Pseudomonadota</taxon>
        <taxon>Betaproteobacteria</taxon>
        <taxon>Nitrosomonadales</taxon>
        <taxon>Gallionellaceae</taxon>
        <taxon>Gallionella</taxon>
    </lineage>
</organism>
<dbReference type="EC" id="2.7.7.7" evidence="1"/>
<dbReference type="GO" id="GO:0006261">
    <property type="term" value="P:DNA-templated DNA replication"/>
    <property type="evidence" value="ECO:0007669"/>
    <property type="project" value="TreeGrafter"/>
</dbReference>
<evidence type="ECO:0000256" key="2">
    <source>
        <dbReference type="ARBA" id="ARBA00017703"/>
    </source>
</evidence>
<dbReference type="CDD" id="cd18138">
    <property type="entry name" value="HLD_clamp_pol_III_delta"/>
    <property type="match status" value="1"/>
</dbReference>
<dbReference type="SUPFAM" id="SSF48019">
    <property type="entry name" value="post-AAA+ oligomerization domain-like"/>
    <property type="match status" value="1"/>
</dbReference>
<dbReference type="Gene3D" id="1.20.272.10">
    <property type="match status" value="1"/>
</dbReference>
<dbReference type="Gene3D" id="1.10.8.60">
    <property type="match status" value="1"/>
</dbReference>
<evidence type="ECO:0000313" key="11">
    <source>
        <dbReference type="EMBL" id="KXS31310.1"/>
    </source>
</evidence>
<dbReference type="InterPro" id="IPR010372">
    <property type="entry name" value="DNA_pol3_delta_N"/>
</dbReference>
<dbReference type="Gene3D" id="3.40.50.300">
    <property type="entry name" value="P-loop containing nucleotide triphosphate hydrolases"/>
    <property type="match status" value="1"/>
</dbReference>
<dbReference type="GO" id="GO:0003887">
    <property type="term" value="F:DNA-directed DNA polymerase activity"/>
    <property type="evidence" value="ECO:0007669"/>
    <property type="project" value="UniProtKB-KW"/>
</dbReference>
<evidence type="ECO:0000259" key="10">
    <source>
        <dbReference type="Pfam" id="PF14840"/>
    </source>
</evidence>
<evidence type="ECO:0000256" key="8">
    <source>
        <dbReference type="ARBA" id="ARBA00049244"/>
    </source>
</evidence>
<evidence type="ECO:0000256" key="4">
    <source>
        <dbReference type="ARBA" id="ARBA00022695"/>
    </source>
</evidence>
<sequence>MMITSEDLQGHLASGSLKPLYVVYGGGLLLAIEAADSIRAAARAAGYIEREIFTAEQHFKWSELRNSAQSLSLFASRKVMDIRIPSGKPGTEGGQALQDYCANLSEDVLTLISLPQLDKAAQNSKWFDALQQHGVLVAADDIPRNALPRWIAGRLKRQEQSADSATMEFLADRCEGNLLAAFQEIQKLALLFPAGPLSFDQVKDSVMDVARYDIFKLSEAMLAGNAVRYARILDGLRAEGTATVLVLWAISEEIRTLGKVLQAIQQGGNLKNALRDARVWGARQGLIETAARRLKFPHIARAIHQAARLDKTIKGLRQGDVWDELLQLGLRFAQK</sequence>
<proteinExistence type="inferred from homology"/>
<evidence type="ECO:0000256" key="5">
    <source>
        <dbReference type="ARBA" id="ARBA00022705"/>
    </source>
</evidence>
<name>A0A139BQN7_9PROT</name>
<dbReference type="PANTHER" id="PTHR34388">
    <property type="entry name" value="DNA POLYMERASE III SUBUNIT DELTA"/>
    <property type="match status" value="1"/>
</dbReference>
<gene>
    <name evidence="11" type="ORF">AWT59_2570</name>
</gene>
<keyword evidence="4" id="KW-0548">Nucleotidyltransferase</keyword>
<reference evidence="11 12" key="2">
    <citation type="submission" date="2016-03" db="EMBL/GenBank/DDBJ databases">
        <title>New uncultured bacterium of the family Gallionellaceae from acid mine drainage: description and reconstruction of genome based on metagenomic analysis of microbial community.</title>
        <authorList>
            <person name="Kadnikov V."/>
            <person name="Ivasenko D."/>
            <person name="Beletsky A."/>
            <person name="Mardanov A."/>
            <person name="Danilova E."/>
            <person name="Pimenov N."/>
            <person name="Karnachuk O."/>
            <person name="Ravin N."/>
        </authorList>
    </citation>
    <scope>NUCLEOTIDE SEQUENCE [LARGE SCALE GENOMIC DNA]</scope>
    <source>
        <strain evidence="11">ShG14-8</strain>
    </source>
</reference>
<dbReference type="GO" id="GO:0003677">
    <property type="term" value="F:DNA binding"/>
    <property type="evidence" value="ECO:0007669"/>
    <property type="project" value="InterPro"/>
</dbReference>
<dbReference type="SUPFAM" id="SSF52540">
    <property type="entry name" value="P-loop containing nucleoside triphosphate hydrolases"/>
    <property type="match status" value="1"/>
</dbReference>
<comment type="similarity">
    <text evidence="7">Belongs to the DNA polymerase HolA subunit family.</text>
</comment>
<dbReference type="InterPro" id="IPR005790">
    <property type="entry name" value="DNA_polIII_delta"/>
</dbReference>
<protein>
    <recommendedName>
        <fullName evidence="2">DNA polymerase III subunit delta</fullName>
        <ecNumber evidence="1">2.7.7.7</ecNumber>
    </recommendedName>
</protein>
<dbReference type="Proteomes" id="UP000070578">
    <property type="component" value="Unassembled WGS sequence"/>
</dbReference>
<dbReference type="AlphaFoldDB" id="A0A139BQN7"/>
<dbReference type="Pfam" id="PF14840">
    <property type="entry name" value="DNA_pol3_delt_C"/>
    <property type="match status" value="1"/>
</dbReference>
<dbReference type="InterPro" id="IPR032780">
    <property type="entry name" value="DNA_pol3_delt_C"/>
</dbReference>
<evidence type="ECO:0000259" key="9">
    <source>
        <dbReference type="Pfam" id="PF06144"/>
    </source>
</evidence>
<evidence type="ECO:0000256" key="7">
    <source>
        <dbReference type="ARBA" id="ARBA00034754"/>
    </source>
</evidence>
<dbReference type="PATRIC" id="fig|1796491.3.peg.2801"/>
<dbReference type="Pfam" id="PF06144">
    <property type="entry name" value="DNA_pol3_delta"/>
    <property type="match status" value="1"/>
</dbReference>
<comment type="catalytic activity">
    <reaction evidence="8">
        <text>DNA(n) + a 2'-deoxyribonucleoside 5'-triphosphate = DNA(n+1) + diphosphate</text>
        <dbReference type="Rhea" id="RHEA:22508"/>
        <dbReference type="Rhea" id="RHEA-COMP:17339"/>
        <dbReference type="Rhea" id="RHEA-COMP:17340"/>
        <dbReference type="ChEBI" id="CHEBI:33019"/>
        <dbReference type="ChEBI" id="CHEBI:61560"/>
        <dbReference type="ChEBI" id="CHEBI:173112"/>
        <dbReference type="EC" id="2.7.7.7"/>
    </reaction>
</comment>
<keyword evidence="3" id="KW-0808">Transferase</keyword>
<dbReference type="InterPro" id="IPR008921">
    <property type="entry name" value="DNA_pol3_clamp-load_cplx_C"/>
</dbReference>
<evidence type="ECO:0000313" key="12">
    <source>
        <dbReference type="Proteomes" id="UP000070578"/>
    </source>
</evidence>
<reference evidence="11 12" key="1">
    <citation type="submission" date="2016-02" db="EMBL/GenBank/DDBJ databases">
        <authorList>
            <person name="Wen L."/>
            <person name="He K."/>
            <person name="Yang H."/>
        </authorList>
    </citation>
    <scope>NUCLEOTIDE SEQUENCE [LARGE SCALE GENOMIC DNA]</scope>
    <source>
        <strain evidence="11">ShG14-8</strain>
    </source>
</reference>
<dbReference type="EMBL" id="LSLI01000083">
    <property type="protein sequence ID" value="KXS31310.1"/>
    <property type="molecule type" value="Genomic_DNA"/>
</dbReference>
<evidence type="ECO:0000256" key="3">
    <source>
        <dbReference type="ARBA" id="ARBA00022679"/>
    </source>
</evidence>
<keyword evidence="5" id="KW-0235">DNA replication</keyword>
<dbReference type="GO" id="GO:0009360">
    <property type="term" value="C:DNA polymerase III complex"/>
    <property type="evidence" value="ECO:0007669"/>
    <property type="project" value="InterPro"/>
</dbReference>
<dbReference type="InterPro" id="IPR027417">
    <property type="entry name" value="P-loop_NTPase"/>
</dbReference>
<dbReference type="PANTHER" id="PTHR34388:SF1">
    <property type="entry name" value="DNA POLYMERASE III SUBUNIT DELTA"/>
    <property type="match status" value="1"/>
</dbReference>
<evidence type="ECO:0000256" key="1">
    <source>
        <dbReference type="ARBA" id="ARBA00012417"/>
    </source>
</evidence>
<evidence type="ECO:0000256" key="6">
    <source>
        <dbReference type="ARBA" id="ARBA00022932"/>
    </source>
</evidence>
<dbReference type="NCBIfam" id="TIGR01128">
    <property type="entry name" value="holA"/>
    <property type="match status" value="1"/>
</dbReference>
<feature type="domain" description="DNA polymerase III subunit delta C-terminal" evidence="10">
    <location>
        <begin position="215"/>
        <end position="332"/>
    </location>
</feature>
<accession>A0A139BQN7</accession>
<feature type="domain" description="DNA polymerase III delta N-terminal" evidence="9">
    <location>
        <begin position="21"/>
        <end position="138"/>
    </location>
</feature>